<proteinExistence type="predicted"/>
<evidence type="ECO:0000313" key="2">
    <source>
        <dbReference type="EMBL" id="CAI5782591.1"/>
    </source>
</evidence>
<reference evidence="2" key="1">
    <citation type="submission" date="2022-12" db="EMBL/GenBank/DDBJ databases">
        <authorList>
            <person name="Alioto T."/>
            <person name="Alioto T."/>
            <person name="Gomez Garrido J."/>
        </authorList>
    </citation>
    <scope>NUCLEOTIDE SEQUENCE</scope>
</reference>
<evidence type="ECO:0000313" key="3">
    <source>
        <dbReference type="Proteomes" id="UP001178461"/>
    </source>
</evidence>
<name>A0AA35PB89_9SAUR</name>
<dbReference type="EMBL" id="OX395133">
    <property type="protein sequence ID" value="CAI5782591.1"/>
    <property type="molecule type" value="Genomic_DNA"/>
</dbReference>
<gene>
    <name evidence="2" type="ORF">PODLI_1B007490</name>
</gene>
<feature type="region of interest" description="Disordered" evidence="1">
    <location>
        <begin position="46"/>
        <end position="74"/>
    </location>
</feature>
<keyword evidence="3" id="KW-1185">Reference proteome</keyword>
<organism evidence="2 3">
    <name type="scientific">Podarcis lilfordi</name>
    <name type="common">Lilford's wall lizard</name>
    <dbReference type="NCBI Taxonomy" id="74358"/>
    <lineage>
        <taxon>Eukaryota</taxon>
        <taxon>Metazoa</taxon>
        <taxon>Chordata</taxon>
        <taxon>Craniata</taxon>
        <taxon>Vertebrata</taxon>
        <taxon>Euteleostomi</taxon>
        <taxon>Lepidosauria</taxon>
        <taxon>Squamata</taxon>
        <taxon>Bifurcata</taxon>
        <taxon>Unidentata</taxon>
        <taxon>Episquamata</taxon>
        <taxon>Laterata</taxon>
        <taxon>Lacertibaenia</taxon>
        <taxon>Lacertidae</taxon>
        <taxon>Podarcis</taxon>
    </lineage>
</organism>
<evidence type="ECO:0000256" key="1">
    <source>
        <dbReference type="SAM" id="MobiDB-lite"/>
    </source>
</evidence>
<protein>
    <submittedName>
        <fullName evidence="2">Uncharacterized protein</fullName>
    </submittedName>
</protein>
<dbReference type="AlphaFoldDB" id="A0AA35PB89"/>
<sequence>MRTHKEPTHTGHLRTNFPLKPALLQVPEPRGVNVAAKAFRDFKINETRTKQRTHKQHVHSALESGALSAEGGDK</sequence>
<dbReference type="Proteomes" id="UP001178461">
    <property type="component" value="Chromosome 8"/>
</dbReference>
<accession>A0AA35PB89</accession>